<reference evidence="2 3" key="1">
    <citation type="submission" date="2017-03" db="EMBL/GenBank/DDBJ databases">
        <authorList>
            <person name="Afonso C.L."/>
            <person name="Miller P.J."/>
            <person name="Scott M.A."/>
            <person name="Spackman E."/>
            <person name="Goraichik I."/>
            <person name="Dimitrov K.M."/>
            <person name="Suarez D.L."/>
            <person name="Swayne D.E."/>
        </authorList>
    </citation>
    <scope>NUCLEOTIDE SEQUENCE [LARGE SCALE GENOMIC DNA]</scope>
    <source>
        <strain evidence="2 3">DNF00076</strain>
    </source>
</reference>
<dbReference type="CDD" id="cd00761">
    <property type="entry name" value="Glyco_tranf_GTA_type"/>
    <property type="match status" value="1"/>
</dbReference>
<accession>A0A2K0XND4</accession>
<dbReference type="InterPro" id="IPR001173">
    <property type="entry name" value="Glyco_trans_2-like"/>
</dbReference>
<comment type="caution">
    <text evidence="2">The sequence shown here is derived from an EMBL/GenBank/DDBJ whole genome shotgun (WGS) entry which is preliminary data.</text>
</comment>
<dbReference type="InterPro" id="IPR029044">
    <property type="entry name" value="Nucleotide-diphossugar_trans"/>
</dbReference>
<dbReference type="Pfam" id="PF00535">
    <property type="entry name" value="Glycos_transf_2"/>
    <property type="match status" value="1"/>
</dbReference>
<evidence type="ECO:0000313" key="3">
    <source>
        <dbReference type="Proteomes" id="UP000236634"/>
    </source>
</evidence>
<protein>
    <submittedName>
        <fullName evidence="2">Glycosyl transferase</fullName>
    </submittedName>
</protein>
<dbReference type="RefSeq" id="WP_103002719.1">
    <property type="nucleotide sequence ID" value="NZ_NBAX01000002.1"/>
</dbReference>
<evidence type="ECO:0000313" key="2">
    <source>
        <dbReference type="EMBL" id="PNP96041.1"/>
    </source>
</evidence>
<organism evidence="2 3">
    <name type="scientific">Hoylesella timonensis</name>
    <dbReference type="NCBI Taxonomy" id="386414"/>
    <lineage>
        <taxon>Bacteria</taxon>
        <taxon>Pseudomonadati</taxon>
        <taxon>Bacteroidota</taxon>
        <taxon>Bacteroidia</taxon>
        <taxon>Bacteroidales</taxon>
        <taxon>Prevotellaceae</taxon>
        <taxon>Hoylesella</taxon>
    </lineage>
</organism>
<dbReference type="AlphaFoldDB" id="A0A2K0XND4"/>
<dbReference type="PANTHER" id="PTHR22916">
    <property type="entry name" value="GLYCOSYLTRANSFERASE"/>
    <property type="match status" value="1"/>
</dbReference>
<proteinExistence type="predicted"/>
<dbReference type="SUPFAM" id="SSF53448">
    <property type="entry name" value="Nucleotide-diphospho-sugar transferases"/>
    <property type="match status" value="1"/>
</dbReference>
<evidence type="ECO:0000259" key="1">
    <source>
        <dbReference type="Pfam" id="PF00535"/>
    </source>
</evidence>
<dbReference type="Proteomes" id="UP000236634">
    <property type="component" value="Unassembled WGS sequence"/>
</dbReference>
<feature type="domain" description="Glycosyltransferase 2-like" evidence="1">
    <location>
        <begin position="4"/>
        <end position="133"/>
    </location>
</feature>
<keyword evidence="2" id="KW-0808">Transferase</keyword>
<sequence>MLITVFTPTYNRASFLRNIFECLTRQTFHDFEWIVVDDGSTDSTKEVMKKIIAEHNTFPIRYIYKENEGKHTAINIGAREANGELFFILDSDDRLPIDSLETVAEYYSQIQNNPNFGGVSGIDGLTNRDVLGSGLPSPIIDASTIDIRFKYKVKGDMAEVFRTEVMREFPFPEISGEKFCPEALVWNRIAKKYKLRFFNKIIYLAEYQNDGLTANIVKMRMKSPVGSMMTYSEMLSLDIPLLQKIKASINFWRFSFCSDKVDRRTIPTKWSWTYPLGLLMHFKDSL</sequence>
<dbReference type="EMBL" id="NBAX01000002">
    <property type="protein sequence ID" value="PNP96041.1"/>
    <property type="molecule type" value="Genomic_DNA"/>
</dbReference>
<dbReference type="PANTHER" id="PTHR22916:SF3">
    <property type="entry name" value="UDP-GLCNAC:BETAGAL BETA-1,3-N-ACETYLGLUCOSAMINYLTRANSFERASE-LIKE PROTEIN 1"/>
    <property type="match status" value="1"/>
</dbReference>
<name>A0A2K0XND4_9BACT</name>
<dbReference type="Gene3D" id="3.90.550.10">
    <property type="entry name" value="Spore Coat Polysaccharide Biosynthesis Protein SpsA, Chain A"/>
    <property type="match status" value="1"/>
</dbReference>
<dbReference type="GO" id="GO:0016758">
    <property type="term" value="F:hexosyltransferase activity"/>
    <property type="evidence" value="ECO:0007669"/>
    <property type="project" value="UniProtKB-ARBA"/>
</dbReference>
<gene>
    <name evidence="2" type="ORF">BFS16_03085</name>
</gene>